<dbReference type="InterPro" id="IPR029058">
    <property type="entry name" value="AB_hydrolase_fold"/>
</dbReference>
<dbReference type="InterPro" id="IPR002018">
    <property type="entry name" value="CarbesteraseB"/>
</dbReference>
<dbReference type="EMBL" id="CAJNAS010000037">
    <property type="protein sequence ID" value="CAE6964856.1"/>
    <property type="molecule type" value="Genomic_DNA"/>
</dbReference>
<dbReference type="AlphaFoldDB" id="A0A9N8N8F9"/>
<feature type="domain" description="Carboxylesterase type B" evidence="4">
    <location>
        <begin position="45"/>
        <end position="538"/>
    </location>
</feature>
<evidence type="ECO:0000256" key="2">
    <source>
        <dbReference type="ARBA" id="ARBA00022801"/>
    </source>
</evidence>
<evidence type="ECO:0000313" key="6">
    <source>
        <dbReference type="Proteomes" id="UP000675121"/>
    </source>
</evidence>
<organism evidence="5 6">
    <name type="scientific">Paraburkholderia domus</name>
    <dbReference type="NCBI Taxonomy" id="2793075"/>
    <lineage>
        <taxon>Bacteria</taxon>
        <taxon>Pseudomonadati</taxon>
        <taxon>Pseudomonadota</taxon>
        <taxon>Betaproteobacteria</taxon>
        <taxon>Burkholderiales</taxon>
        <taxon>Burkholderiaceae</taxon>
        <taxon>Paraburkholderia</taxon>
    </lineage>
</organism>
<dbReference type="EC" id="3.1.1.-" evidence="3"/>
<dbReference type="PANTHER" id="PTHR11559">
    <property type="entry name" value="CARBOXYLESTERASE"/>
    <property type="match status" value="1"/>
</dbReference>
<evidence type="ECO:0000256" key="3">
    <source>
        <dbReference type="RuleBase" id="RU361235"/>
    </source>
</evidence>
<evidence type="ECO:0000259" key="4">
    <source>
        <dbReference type="Pfam" id="PF00135"/>
    </source>
</evidence>
<keyword evidence="2 3" id="KW-0378">Hydrolase</keyword>
<accession>A0A9N8N8F9</accession>
<dbReference type="Pfam" id="PF00135">
    <property type="entry name" value="COesterase"/>
    <property type="match status" value="1"/>
</dbReference>
<comment type="similarity">
    <text evidence="1 3">Belongs to the type-B carboxylesterase/lipase family.</text>
</comment>
<dbReference type="RefSeq" id="WP_201082985.1">
    <property type="nucleotide sequence ID" value="NZ_CAJNAS010000037.1"/>
</dbReference>
<reference evidence="5" key="1">
    <citation type="submission" date="2021-02" db="EMBL/GenBank/DDBJ databases">
        <authorList>
            <person name="Vanwijnsberghe S."/>
        </authorList>
    </citation>
    <scope>NUCLEOTIDE SEQUENCE</scope>
    <source>
        <strain evidence="5">R-70211</strain>
    </source>
</reference>
<dbReference type="InterPro" id="IPR050309">
    <property type="entry name" value="Type-B_Carboxylest/Lipase"/>
</dbReference>
<dbReference type="Gene3D" id="3.40.50.1820">
    <property type="entry name" value="alpha/beta hydrolase"/>
    <property type="match status" value="1"/>
</dbReference>
<sequence>MFRKMISRNPCAKLFAFLFYVACLVTAQAAIAGFSAPENSAGFVTVSTETGVVRGKVASNDTVEVFVGIPYAAPPVGELRWRAPRPPQPWSGVRDAFDAGSPCPQTGRLASSNEDCLYLNVWAPHRGPRHRLPVMVFIHGGGQRVSAANEYNADRLVTRGAPVVYVSMNYRLNIFAFFAHRSLTAEDPQLGSGNYATLDQQQALRWVQNNIAKFGGDPGNITIFGESGGAQAVCVLLASPPARGLFQKAIVESGPCQWQFFPSLTASEERGADIAAQLGCTDANPLPCLRALPANVILSKERGATTDTAGAQPAWGSGAFPIPVREAIASGRFNRVPLIQGSNRDEAMFDLALRYDRNGNPLTPAQYPVILAQYFGQSRVAAIQRQYPLADYPTPMRALIAVLSDSGMVTNNRIGLCNLHLANQLASPHVHSYAYEFADGTAPYPAPIFDAPGSQIGAAHTKELSYLFHQSELAAAQQKISDAMIGYWTNFATKGDPNGKNLPNWPVYKDDQQWVMKFDTNSVSADTDFYVRHQCAFWAEQGYALLSGPYPTPTASGPDNR</sequence>
<dbReference type="InterPro" id="IPR019826">
    <property type="entry name" value="Carboxylesterase_B_AS"/>
</dbReference>
<name>A0A9N8N8F9_9BURK</name>
<gene>
    <name evidence="5" type="primary">pnbA_2</name>
    <name evidence="5" type="ORF">R70211_07257</name>
</gene>
<keyword evidence="3" id="KW-0732">Signal</keyword>
<dbReference type="PROSITE" id="PS00122">
    <property type="entry name" value="CARBOXYLESTERASE_B_1"/>
    <property type="match status" value="1"/>
</dbReference>
<keyword evidence="6" id="KW-1185">Reference proteome</keyword>
<feature type="signal peptide" evidence="3">
    <location>
        <begin position="1"/>
        <end position="29"/>
    </location>
</feature>
<dbReference type="GO" id="GO:0016787">
    <property type="term" value="F:hydrolase activity"/>
    <property type="evidence" value="ECO:0007669"/>
    <property type="project" value="UniProtKB-KW"/>
</dbReference>
<evidence type="ECO:0000313" key="5">
    <source>
        <dbReference type="EMBL" id="CAE6964856.1"/>
    </source>
</evidence>
<comment type="caution">
    <text evidence="5">The sequence shown here is derived from an EMBL/GenBank/DDBJ whole genome shotgun (WGS) entry which is preliminary data.</text>
</comment>
<evidence type="ECO:0000256" key="1">
    <source>
        <dbReference type="ARBA" id="ARBA00005964"/>
    </source>
</evidence>
<protein>
    <recommendedName>
        <fullName evidence="3">Carboxylic ester hydrolase</fullName>
        <ecNumber evidence="3">3.1.1.-</ecNumber>
    </recommendedName>
</protein>
<proteinExistence type="inferred from homology"/>
<dbReference type="SUPFAM" id="SSF53474">
    <property type="entry name" value="alpha/beta-Hydrolases"/>
    <property type="match status" value="1"/>
</dbReference>
<dbReference type="PROSITE" id="PS00941">
    <property type="entry name" value="CARBOXYLESTERASE_B_2"/>
    <property type="match status" value="1"/>
</dbReference>
<dbReference type="InterPro" id="IPR019819">
    <property type="entry name" value="Carboxylesterase_B_CS"/>
</dbReference>
<feature type="chain" id="PRO_5040543243" description="Carboxylic ester hydrolase" evidence="3">
    <location>
        <begin position="30"/>
        <end position="561"/>
    </location>
</feature>
<dbReference type="Proteomes" id="UP000675121">
    <property type="component" value="Unassembled WGS sequence"/>
</dbReference>